<keyword evidence="3" id="KW-0677">Repeat</keyword>
<evidence type="ECO:0000313" key="8">
    <source>
        <dbReference type="Proteomes" id="UP001224775"/>
    </source>
</evidence>
<dbReference type="GO" id="GO:0070772">
    <property type="term" value="C:PAS complex"/>
    <property type="evidence" value="ECO:0007669"/>
    <property type="project" value="InterPro"/>
</dbReference>
<reference evidence="7" key="1">
    <citation type="submission" date="2023-06" db="EMBL/GenBank/DDBJ databases">
        <title>Survivors Of The Sea: Transcriptome response of Skeletonema marinoi to long-term dormancy.</title>
        <authorList>
            <person name="Pinder M.I.M."/>
            <person name="Kourtchenko O."/>
            <person name="Robertson E.K."/>
            <person name="Larsson T."/>
            <person name="Maumus F."/>
            <person name="Osuna-Cruz C.M."/>
            <person name="Vancaester E."/>
            <person name="Stenow R."/>
            <person name="Vandepoele K."/>
            <person name="Ploug H."/>
            <person name="Bruchert V."/>
            <person name="Godhe A."/>
            <person name="Topel M."/>
        </authorList>
    </citation>
    <scope>NUCLEOTIDE SEQUENCE</scope>
    <source>
        <strain evidence="7">R05AC</strain>
    </source>
</reference>
<dbReference type="Pfam" id="PF24987">
    <property type="entry name" value="HEAT_EF3_N"/>
    <property type="match status" value="1"/>
</dbReference>
<accession>A0AAD8YGG1</accession>
<feature type="compositionally biased region" description="Polar residues" evidence="5">
    <location>
        <begin position="1"/>
        <end position="15"/>
    </location>
</feature>
<dbReference type="GO" id="GO:0006661">
    <property type="term" value="P:phosphatidylinositol biosynthetic process"/>
    <property type="evidence" value="ECO:0007669"/>
    <property type="project" value="InterPro"/>
</dbReference>
<keyword evidence="8" id="KW-1185">Reference proteome</keyword>
<evidence type="ECO:0000256" key="4">
    <source>
        <dbReference type="ARBA" id="ARBA00023136"/>
    </source>
</evidence>
<proteinExistence type="inferred from homology"/>
<dbReference type="InterPro" id="IPR026825">
    <property type="entry name" value="Vac14"/>
</dbReference>
<dbReference type="Gene3D" id="1.25.10.10">
    <property type="entry name" value="Leucine-rich Repeat Variant"/>
    <property type="match status" value="2"/>
</dbReference>
<feature type="region of interest" description="Disordered" evidence="5">
    <location>
        <begin position="926"/>
        <end position="952"/>
    </location>
</feature>
<evidence type="ECO:0000256" key="3">
    <source>
        <dbReference type="ARBA" id="ARBA00022737"/>
    </source>
</evidence>
<dbReference type="PANTHER" id="PTHR16023:SF0">
    <property type="entry name" value="PROTEIN VAC14 HOMOLOG"/>
    <property type="match status" value="1"/>
</dbReference>
<evidence type="ECO:0000256" key="2">
    <source>
        <dbReference type="ARBA" id="ARBA00010225"/>
    </source>
</evidence>
<comment type="caution">
    <text evidence="7">The sequence shown here is derived from an EMBL/GenBank/DDBJ whole genome shotgun (WGS) entry which is preliminary data.</text>
</comment>
<protein>
    <submittedName>
        <fullName evidence="7">VAC14 family protein</fullName>
    </submittedName>
</protein>
<feature type="compositionally biased region" description="Low complexity" evidence="5">
    <location>
        <begin position="32"/>
        <end position="45"/>
    </location>
</feature>
<dbReference type="Pfam" id="PF12755">
    <property type="entry name" value="Vac14_Fab1_bd"/>
    <property type="match status" value="1"/>
</dbReference>
<dbReference type="SUPFAM" id="SSF48371">
    <property type="entry name" value="ARM repeat"/>
    <property type="match status" value="1"/>
</dbReference>
<evidence type="ECO:0000259" key="6">
    <source>
        <dbReference type="Pfam" id="PF11916"/>
    </source>
</evidence>
<dbReference type="InterPro" id="IPR011989">
    <property type="entry name" value="ARM-like"/>
</dbReference>
<dbReference type="Proteomes" id="UP001224775">
    <property type="component" value="Unassembled WGS sequence"/>
</dbReference>
<dbReference type="AlphaFoldDB" id="A0AAD8YGG1"/>
<evidence type="ECO:0000256" key="5">
    <source>
        <dbReference type="SAM" id="MobiDB-lite"/>
    </source>
</evidence>
<feature type="compositionally biased region" description="Low complexity" evidence="5">
    <location>
        <begin position="141"/>
        <end position="183"/>
    </location>
</feature>
<comment type="subcellular location">
    <subcellularLocation>
        <location evidence="1">Endomembrane system</location>
    </subcellularLocation>
</comment>
<organism evidence="7 8">
    <name type="scientific">Skeletonema marinoi</name>
    <dbReference type="NCBI Taxonomy" id="267567"/>
    <lineage>
        <taxon>Eukaryota</taxon>
        <taxon>Sar</taxon>
        <taxon>Stramenopiles</taxon>
        <taxon>Ochrophyta</taxon>
        <taxon>Bacillariophyta</taxon>
        <taxon>Coscinodiscophyceae</taxon>
        <taxon>Thalassiosirophycidae</taxon>
        <taxon>Thalassiosirales</taxon>
        <taxon>Skeletonemataceae</taxon>
        <taxon>Skeletonema</taxon>
        <taxon>Skeletonema marinoi-dohrnii complex</taxon>
    </lineage>
</organism>
<dbReference type="PANTHER" id="PTHR16023">
    <property type="entry name" value="TAX1 BINDING PROTEIN-RELATED"/>
    <property type="match status" value="1"/>
</dbReference>
<dbReference type="Pfam" id="PF11916">
    <property type="entry name" value="Vac14_Fig4_bd"/>
    <property type="match status" value="1"/>
</dbReference>
<dbReference type="InterPro" id="IPR016024">
    <property type="entry name" value="ARM-type_fold"/>
</dbReference>
<dbReference type="EMBL" id="JATAAI010000006">
    <property type="protein sequence ID" value="KAK1744691.1"/>
    <property type="molecule type" value="Genomic_DNA"/>
</dbReference>
<feature type="domain" description="Vacuolar protein 14 C-terminal Fig4-binding" evidence="6">
    <location>
        <begin position="644"/>
        <end position="870"/>
    </location>
</feature>
<feature type="compositionally biased region" description="Pro residues" evidence="5">
    <location>
        <begin position="129"/>
        <end position="140"/>
    </location>
</feature>
<keyword evidence="4" id="KW-0472">Membrane</keyword>
<feature type="compositionally biased region" description="Low complexity" evidence="5">
    <location>
        <begin position="52"/>
        <end position="102"/>
    </location>
</feature>
<feature type="compositionally biased region" description="Polar residues" evidence="5">
    <location>
        <begin position="103"/>
        <end position="128"/>
    </location>
</feature>
<evidence type="ECO:0000313" key="7">
    <source>
        <dbReference type="EMBL" id="KAK1744691.1"/>
    </source>
</evidence>
<feature type="region of interest" description="Disordered" evidence="5">
    <location>
        <begin position="1"/>
        <end position="183"/>
    </location>
</feature>
<sequence length="952" mass="105698">MNNSKATDGESASTSKAERMRRERERRHRQRMQAAQTAQNQQQAPRHVRNTSDSSSASAASSIGSNSTASSRRQQSTSIVSMAQNSMRQQQQRASSSVAQRNNTAPQTNSVAQRNSGPQTNTLRQQQYPNPPPPPPPKKPTPVNNKSAHSPTSSPMSSSAAMMQQQIPPSLSSSTSKSGPVLVSVESPLPPIVQRSLGDRSYDKRKNAALEIEQLVKSLSEAHNVPMIQSIISVLAKDFCTSMNANYRKGGLIGIAATAIGLMGNTRSHLEGLLFPVLHCFDDPESRVRYYACESLYNIAKVARGSILRYFNQIFDGLTKLFADVDVDVKNGANLLDRLVKDIVTESETFHVEHFLPLLQTYIRRTNPYIRQLLVGWITVLDSVPDISMIDYLPDFLDGLFNMLSDSNREIRQAADSALSDFLKEVRHSTVLEFGPLVSILVNQCMSKDRLNRLTAITWIEELIHHPYSGGDALLPHHSEVLDAILYCISDSEEQICIVAERTNANLISLVRDTKGDFQLAPLLETLTDKLMTKDDVPTKMASLRWINMLLEKRRGDMTEFVPKLLKVLLKTLSDTSDSVVLFTLQVLARISLGDGGGPIDDPDNLDDNHKAEAHYGLLRGTKDEKHFKLVINAVLGLFSKDRALLENRGSLVVRKFCVLLDAESVYMLMAEVLSASCQLTPEKGLRVETEDDTENGPSTDEGKVEDPIVFSLEFVSTMVQTLNLILLTASELHGLRVLLSKAFDRSTSDGNKVIKKEDGNADDLFDTLFKCWCHSPVATFSFCLLARAYEVAFDLVQKFSELDVSVGFLMQIDKLVQLLESPVFVHLRLQLLDVESPHHAPLLKSCYGLLMLLPQSDAFRSLNDRLTTVCNLRDNLGIPPVSLSRSKSPKPGIDAERQAALLSHFDTIMGYHRRARRTLLTDDVVAPRRPPPSVKSGSHYANGEPTIMETR</sequence>
<name>A0AAD8YGG1_9STRA</name>
<comment type="similarity">
    <text evidence="2">Belongs to the VAC14 family.</text>
</comment>
<evidence type="ECO:0000256" key="1">
    <source>
        <dbReference type="ARBA" id="ARBA00004308"/>
    </source>
</evidence>
<dbReference type="GO" id="GO:0010008">
    <property type="term" value="C:endosome membrane"/>
    <property type="evidence" value="ECO:0007669"/>
    <property type="project" value="TreeGrafter"/>
</dbReference>
<feature type="region of interest" description="Disordered" evidence="5">
    <location>
        <begin position="685"/>
        <end position="704"/>
    </location>
</feature>
<gene>
    <name evidence="7" type="ORF">QTG54_003982</name>
</gene>
<dbReference type="InterPro" id="IPR021841">
    <property type="entry name" value="VAC14_Fig4p-bd"/>
</dbReference>